<gene>
    <name evidence="1" type="ORF">DPM33_15210</name>
</gene>
<proteinExistence type="predicted"/>
<dbReference type="RefSeq" id="WP_112098248.1">
    <property type="nucleotide sequence ID" value="NZ_QMBP01000006.1"/>
</dbReference>
<dbReference type="AlphaFoldDB" id="A0A330HNX6"/>
<evidence type="ECO:0000313" key="1">
    <source>
        <dbReference type="EMBL" id="RAZ90175.1"/>
    </source>
</evidence>
<organism evidence="1 2">
    <name type="scientific">Mesorhizobium hawassense</name>
    <dbReference type="NCBI Taxonomy" id="1209954"/>
    <lineage>
        <taxon>Bacteria</taxon>
        <taxon>Pseudomonadati</taxon>
        <taxon>Pseudomonadota</taxon>
        <taxon>Alphaproteobacteria</taxon>
        <taxon>Hyphomicrobiales</taxon>
        <taxon>Phyllobacteriaceae</taxon>
        <taxon>Mesorhizobium</taxon>
    </lineage>
</organism>
<evidence type="ECO:0000313" key="2">
    <source>
        <dbReference type="Proteomes" id="UP000251558"/>
    </source>
</evidence>
<keyword evidence="2" id="KW-1185">Reference proteome</keyword>
<sequence>MLDHELTQRPGKGWTPWRDGTGEVDIDKVWWAARCLHFPKLNSSAWFDGSELVGIAFWGYRGEKWCMRLKPADWQPLPDKFKREREREQQEALDGIRIAAEQRMLAIIALTGKRQSAPDASAV</sequence>
<accession>A0A330HNX6</accession>
<comment type="caution">
    <text evidence="1">The sequence shown here is derived from an EMBL/GenBank/DDBJ whole genome shotgun (WGS) entry which is preliminary data.</text>
</comment>
<reference evidence="1 2" key="1">
    <citation type="submission" date="2018-07" db="EMBL/GenBank/DDBJ databases">
        <title>Diversity of Mesorhizobium strains in Brazil.</title>
        <authorList>
            <person name="Helene L.C.F."/>
            <person name="Dall'Agnol R."/>
            <person name="Delamuta J.R.M."/>
            <person name="Hungria M."/>
        </authorList>
    </citation>
    <scope>NUCLEOTIDE SEQUENCE [LARGE SCALE GENOMIC DNA]</scope>
    <source>
        <strain evidence="1 2">AC99b</strain>
    </source>
</reference>
<dbReference type="OrthoDB" id="8082874at2"/>
<dbReference type="Proteomes" id="UP000251558">
    <property type="component" value="Unassembled WGS sequence"/>
</dbReference>
<name>A0A330HNX6_9HYPH</name>
<protein>
    <submittedName>
        <fullName evidence="1">Uncharacterized protein</fullName>
    </submittedName>
</protein>
<dbReference type="EMBL" id="QMBP01000006">
    <property type="protein sequence ID" value="RAZ90175.1"/>
    <property type="molecule type" value="Genomic_DNA"/>
</dbReference>